<evidence type="ECO:0000313" key="1">
    <source>
        <dbReference type="EMBL" id="MFK9080010.1"/>
    </source>
</evidence>
<evidence type="ECO:0000313" key="2">
    <source>
        <dbReference type="Proteomes" id="UP001622950"/>
    </source>
</evidence>
<gene>
    <name evidence="1" type="ORF">ACJEBM_04895</name>
</gene>
<keyword evidence="2" id="KW-1185">Reference proteome</keyword>
<accession>A0ACC7MNY2</accession>
<organism evidence="1 2">
    <name type="scientific">Pseudomonas neuropathica</name>
    <dbReference type="NCBI Taxonomy" id="2730425"/>
    <lineage>
        <taxon>Bacteria</taxon>
        <taxon>Pseudomonadati</taxon>
        <taxon>Pseudomonadota</taxon>
        <taxon>Gammaproteobacteria</taxon>
        <taxon>Pseudomonadales</taxon>
        <taxon>Pseudomonadaceae</taxon>
        <taxon>Pseudomonas</taxon>
    </lineage>
</organism>
<name>A0ACC7MNY2_9PSED</name>
<dbReference type="Proteomes" id="UP001622950">
    <property type="component" value="Unassembled WGS sequence"/>
</dbReference>
<comment type="caution">
    <text evidence="1">The sequence shown here is derived from an EMBL/GenBank/DDBJ whole genome shotgun (WGS) entry which is preliminary data.</text>
</comment>
<reference evidence="1" key="1">
    <citation type="submission" date="2024-11" db="EMBL/GenBank/DDBJ databases">
        <authorList>
            <person name="Lucas J.A."/>
        </authorList>
    </citation>
    <scope>NUCLEOTIDE SEQUENCE</scope>
    <source>
        <strain evidence="1">Z 8.8</strain>
    </source>
</reference>
<protein>
    <submittedName>
        <fullName evidence="1">Uncharacterized protein</fullName>
    </submittedName>
</protein>
<sequence length="188" mass="20993">MTTDRQKSFIATLGTDNIPLHFLDLLHGEPAIASSVFASGGFFTGPPQRRDDSHRLGLHPEISADAIPGLLLYFRYTNYGYRLYIRTPGPYFGKCISVDTSGFVGAFPIAGSTTFNLINRHNRAMTLDDIREDSLETYIQVSGSGLLHRQNLYGSKYTYIANKGQTPLLCRLKIHERNATYLSTPDEI</sequence>
<dbReference type="EMBL" id="JBJHQE010000005">
    <property type="protein sequence ID" value="MFK9080010.1"/>
    <property type="molecule type" value="Genomic_DNA"/>
</dbReference>
<proteinExistence type="predicted"/>